<gene>
    <name evidence="7" type="ORF">C725_0858</name>
</gene>
<dbReference type="EC" id="3.6.1.7" evidence="2 4"/>
<dbReference type="InterPro" id="IPR036046">
    <property type="entry name" value="Acylphosphatase-like_dom_sf"/>
</dbReference>
<dbReference type="EMBL" id="AMRV01000002">
    <property type="protein sequence ID" value="EMD83886.1"/>
    <property type="molecule type" value="Genomic_DNA"/>
</dbReference>
<evidence type="ECO:0000313" key="8">
    <source>
        <dbReference type="Proteomes" id="UP000011717"/>
    </source>
</evidence>
<sequence length="88" mass="9748">MRVTVRGRVQGVFYRKWTVETASRLGVSGWVRNVEDGTVEALLCGTEGAVETMIDRMHKGPERALVTGIDRRATDEQVVGGFEKRPTA</sequence>
<evidence type="ECO:0000256" key="5">
    <source>
        <dbReference type="RuleBase" id="RU004168"/>
    </source>
</evidence>
<dbReference type="GO" id="GO:0003998">
    <property type="term" value="F:acylphosphatase activity"/>
    <property type="evidence" value="ECO:0007669"/>
    <property type="project" value="UniProtKB-EC"/>
</dbReference>
<evidence type="ECO:0000259" key="6">
    <source>
        <dbReference type="PROSITE" id="PS51160"/>
    </source>
</evidence>
<evidence type="ECO:0000256" key="1">
    <source>
        <dbReference type="ARBA" id="ARBA00005614"/>
    </source>
</evidence>
<dbReference type="InterPro" id="IPR001792">
    <property type="entry name" value="Acylphosphatase-like_dom"/>
</dbReference>
<proteinExistence type="inferred from homology"/>
<keyword evidence="4 7" id="KW-0378">Hydrolase</keyword>
<dbReference type="Proteomes" id="UP000011717">
    <property type="component" value="Unassembled WGS sequence"/>
</dbReference>
<dbReference type="PANTHER" id="PTHR47268:SF4">
    <property type="entry name" value="ACYLPHOSPHATASE"/>
    <property type="match status" value="1"/>
</dbReference>
<dbReference type="InterPro" id="IPR020456">
    <property type="entry name" value="Acylphosphatase"/>
</dbReference>
<comment type="catalytic activity">
    <reaction evidence="3 4">
        <text>an acyl phosphate + H2O = a carboxylate + phosphate + H(+)</text>
        <dbReference type="Rhea" id="RHEA:14965"/>
        <dbReference type="ChEBI" id="CHEBI:15377"/>
        <dbReference type="ChEBI" id="CHEBI:15378"/>
        <dbReference type="ChEBI" id="CHEBI:29067"/>
        <dbReference type="ChEBI" id="CHEBI:43474"/>
        <dbReference type="ChEBI" id="CHEBI:59918"/>
        <dbReference type="EC" id="3.6.1.7"/>
    </reaction>
</comment>
<feature type="active site" evidence="4">
    <location>
        <position position="33"/>
    </location>
</feature>
<dbReference type="Pfam" id="PF00708">
    <property type="entry name" value="Acylphosphatase"/>
    <property type="match status" value="1"/>
</dbReference>
<dbReference type="Gene3D" id="3.30.70.100">
    <property type="match status" value="1"/>
</dbReference>
<comment type="similarity">
    <text evidence="1 5">Belongs to the acylphosphatase family.</text>
</comment>
<evidence type="ECO:0000256" key="2">
    <source>
        <dbReference type="ARBA" id="ARBA00012150"/>
    </source>
</evidence>
<name>M2TQ63_9SPHN</name>
<reference evidence="7 8" key="1">
    <citation type="journal article" date="2013" name="Genome Announc.">
        <title>Draft Genome Sequence of Strain JLT2015T, Belonging to the Family Sphingomonadaceae of the Alphaproteobacteria.</title>
        <authorList>
            <person name="Tang K."/>
            <person name="Liu K."/>
            <person name="Li S."/>
            <person name="Jiao N."/>
        </authorList>
    </citation>
    <scope>NUCLEOTIDE SEQUENCE [LARGE SCALE GENOMIC DNA]</scope>
    <source>
        <strain evidence="7 8">JLT2015</strain>
    </source>
</reference>
<evidence type="ECO:0000313" key="7">
    <source>
        <dbReference type="EMBL" id="EMD83886.1"/>
    </source>
</evidence>
<dbReference type="PANTHER" id="PTHR47268">
    <property type="entry name" value="ACYLPHOSPHATASE"/>
    <property type="match status" value="1"/>
</dbReference>
<dbReference type="AlphaFoldDB" id="M2TQ63"/>
<feature type="domain" description="Acylphosphatase-like" evidence="6">
    <location>
        <begin position="1"/>
        <end position="86"/>
    </location>
</feature>
<dbReference type="SUPFAM" id="SSF54975">
    <property type="entry name" value="Acylphosphatase/BLUF domain-like"/>
    <property type="match status" value="1"/>
</dbReference>
<comment type="caution">
    <text evidence="7">The sequence shown here is derived from an EMBL/GenBank/DDBJ whole genome shotgun (WGS) entry which is preliminary data.</text>
</comment>
<accession>M2TQ63</accession>
<dbReference type="PROSITE" id="PS00151">
    <property type="entry name" value="ACYLPHOSPHATASE_2"/>
    <property type="match status" value="1"/>
</dbReference>
<protein>
    <recommendedName>
        <fullName evidence="2 4">acylphosphatase</fullName>
        <ecNumber evidence="2 4">3.6.1.7</ecNumber>
    </recommendedName>
</protein>
<evidence type="ECO:0000256" key="3">
    <source>
        <dbReference type="ARBA" id="ARBA00047645"/>
    </source>
</evidence>
<dbReference type="PATRIC" id="fig|1234595.3.peg.857"/>
<dbReference type="InterPro" id="IPR017968">
    <property type="entry name" value="Acylphosphatase_CS"/>
</dbReference>
<feature type="active site" evidence="4">
    <location>
        <position position="15"/>
    </location>
</feature>
<organism evidence="7 8">
    <name type="scientific">Pacificimonas flava</name>
    <dbReference type="NCBI Taxonomy" id="1234595"/>
    <lineage>
        <taxon>Bacteria</taxon>
        <taxon>Pseudomonadati</taxon>
        <taxon>Pseudomonadota</taxon>
        <taxon>Alphaproteobacteria</taxon>
        <taxon>Sphingomonadales</taxon>
        <taxon>Sphingosinicellaceae</taxon>
        <taxon>Pacificimonas</taxon>
    </lineage>
</organism>
<keyword evidence="8" id="KW-1185">Reference proteome</keyword>
<evidence type="ECO:0000256" key="4">
    <source>
        <dbReference type="PROSITE-ProRule" id="PRU00520"/>
    </source>
</evidence>
<dbReference type="PROSITE" id="PS51160">
    <property type="entry name" value="ACYLPHOSPHATASE_3"/>
    <property type="match status" value="1"/>
</dbReference>